<feature type="domain" description="CoA carboxyltransferase N-terminal" evidence="1">
    <location>
        <begin position="1"/>
        <end position="134"/>
    </location>
</feature>
<dbReference type="InterPro" id="IPR051047">
    <property type="entry name" value="AccD/PCCB"/>
</dbReference>
<dbReference type="InterPro" id="IPR011762">
    <property type="entry name" value="COA_CT_N"/>
</dbReference>
<dbReference type="PROSITE" id="PS50989">
    <property type="entry name" value="COA_CT_CTER"/>
    <property type="match status" value="1"/>
</dbReference>
<sequence length="464" mass="48333">MDKKQLVSAQAAVDKVSEKARNFIGGIVDEGSFVETDAFVVGAESQGVTGEGVVTGYATIEGTPVNVFAQNADVMLGSIGAASAKKIVKCMQRACKTGTPLISVLDCSGARLSEGTAVMESYAQLLAMAAEVAETVPHICVVKGVAVGMTATFAAMADHVFMSKDAVLSVNSPMYHASKLSAVPKLNKMAGFDAYKSAGITVNDGFASEKELKGKLVELLATIGVIDREEAEDDPNRVFSALTKKYDVKSALSALCDGGKYVEVNPDFAKDVVCAYAKVNGISVAVVAGDSSENNGYMSENAIKKAASFIKKANAFGLPLISLVDSKGFDPTLEEELCGFADKTACLFKAIASYEHPMIGVACGNAVGAAYSALMSKGIGFDYTLATTAAAIAPVTADTGVHVFYTEELKKSNGAKARKALEKQFESDMASPLAAAGEGYIDNVIEAGDLRPYVSSALLMLLGI</sequence>
<comment type="caution">
    <text evidence="3">The sequence shown here is derived from an EMBL/GenBank/DDBJ whole genome shotgun (WGS) entry which is preliminary data.</text>
</comment>
<dbReference type="EMBL" id="DVNJ01000001">
    <property type="protein sequence ID" value="HIU62235.1"/>
    <property type="molecule type" value="Genomic_DNA"/>
</dbReference>
<dbReference type="InterPro" id="IPR034733">
    <property type="entry name" value="AcCoA_carboxyl_beta"/>
</dbReference>
<dbReference type="InterPro" id="IPR011763">
    <property type="entry name" value="COA_CT_C"/>
</dbReference>
<dbReference type="GO" id="GO:0004658">
    <property type="term" value="F:propionyl-CoA carboxylase activity"/>
    <property type="evidence" value="ECO:0007669"/>
    <property type="project" value="TreeGrafter"/>
</dbReference>
<dbReference type="Gene3D" id="3.90.226.10">
    <property type="entry name" value="2-enoyl-CoA Hydratase, Chain A, domain 1"/>
    <property type="match status" value="2"/>
</dbReference>
<evidence type="ECO:0000259" key="2">
    <source>
        <dbReference type="PROSITE" id="PS50989"/>
    </source>
</evidence>
<proteinExistence type="predicted"/>
<evidence type="ECO:0000313" key="4">
    <source>
        <dbReference type="Proteomes" id="UP000824145"/>
    </source>
</evidence>
<reference evidence="3" key="2">
    <citation type="journal article" date="2021" name="PeerJ">
        <title>Extensive microbial diversity within the chicken gut microbiome revealed by metagenomics and culture.</title>
        <authorList>
            <person name="Gilroy R."/>
            <person name="Ravi A."/>
            <person name="Getino M."/>
            <person name="Pursley I."/>
            <person name="Horton D.L."/>
            <person name="Alikhan N.F."/>
            <person name="Baker D."/>
            <person name="Gharbi K."/>
            <person name="Hall N."/>
            <person name="Watson M."/>
            <person name="Adriaenssens E.M."/>
            <person name="Foster-Nyarko E."/>
            <person name="Jarju S."/>
            <person name="Secka A."/>
            <person name="Antonio M."/>
            <person name="Oren A."/>
            <person name="Chaudhuri R.R."/>
            <person name="La Ragione R."/>
            <person name="Hildebrand F."/>
            <person name="Pallen M.J."/>
        </authorList>
    </citation>
    <scope>NUCLEOTIDE SEQUENCE</scope>
    <source>
        <strain evidence="3">9366</strain>
    </source>
</reference>
<dbReference type="PANTHER" id="PTHR43842:SF2">
    <property type="entry name" value="PROPIONYL-COA CARBOXYLASE BETA CHAIN, MITOCHONDRIAL"/>
    <property type="match status" value="1"/>
</dbReference>
<gene>
    <name evidence="3" type="ORF">IAB07_00515</name>
</gene>
<organism evidence="3 4">
    <name type="scientific">Candidatus Caccalectryoclostridium excrementigallinarum</name>
    <dbReference type="NCBI Taxonomy" id="2840710"/>
    <lineage>
        <taxon>Bacteria</taxon>
        <taxon>Bacillati</taxon>
        <taxon>Bacillota</taxon>
        <taxon>Clostridia</taxon>
        <taxon>Christensenellales</taxon>
        <taxon>Christensenellaceae</taxon>
        <taxon>Christensenellaceae incertae sedis</taxon>
        <taxon>Candidatus Caccalectryoclostridium</taxon>
    </lineage>
</organism>
<dbReference type="SUPFAM" id="SSF52096">
    <property type="entry name" value="ClpP/crotonase"/>
    <property type="match status" value="2"/>
</dbReference>
<dbReference type="Pfam" id="PF01039">
    <property type="entry name" value="Carboxyl_trans"/>
    <property type="match status" value="1"/>
</dbReference>
<feature type="domain" description="CoA carboxyltransferase C-terminal" evidence="2">
    <location>
        <begin position="234"/>
        <end position="464"/>
    </location>
</feature>
<evidence type="ECO:0000313" key="3">
    <source>
        <dbReference type="EMBL" id="HIU62235.1"/>
    </source>
</evidence>
<evidence type="ECO:0008006" key="5">
    <source>
        <dbReference type="Google" id="ProtNLM"/>
    </source>
</evidence>
<dbReference type="AlphaFoldDB" id="A0A9D1ML84"/>
<dbReference type="PANTHER" id="PTHR43842">
    <property type="entry name" value="PROPIONYL-COA CARBOXYLASE BETA CHAIN"/>
    <property type="match status" value="1"/>
</dbReference>
<protein>
    <recommendedName>
        <fullName evidence="5">Carboxyl transferase</fullName>
    </recommendedName>
</protein>
<dbReference type="Proteomes" id="UP000824145">
    <property type="component" value="Unassembled WGS sequence"/>
</dbReference>
<dbReference type="PROSITE" id="PS50980">
    <property type="entry name" value="COA_CT_NTER"/>
    <property type="match status" value="1"/>
</dbReference>
<evidence type="ECO:0000259" key="1">
    <source>
        <dbReference type="PROSITE" id="PS50980"/>
    </source>
</evidence>
<reference evidence="3" key="1">
    <citation type="submission" date="2020-10" db="EMBL/GenBank/DDBJ databases">
        <authorList>
            <person name="Gilroy R."/>
        </authorList>
    </citation>
    <scope>NUCLEOTIDE SEQUENCE</scope>
    <source>
        <strain evidence="3">9366</strain>
    </source>
</reference>
<accession>A0A9D1ML84</accession>
<dbReference type="InterPro" id="IPR029045">
    <property type="entry name" value="ClpP/crotonase-like_dom_sf"/>
</dbReference>
<name>A0A9D1ML84_9FIRM</name>